<dbReference type="OrthoDB" id="7359894at2"/>
<evidence type="ECO:0000313" key="1">
    <source>
        <dbReference type="EMBL" id="TWB18939.1"/>
    </source>
</evidence>
<evidence type="ECO:0000313" key="8">
    <source>
        <dbReference type="Proteomes" id="UP000320516"/>
    </source>
</evidence>
<gene>
    <name evidence="4" type="ORF">FBZ87_104276</name>
    <name evidence="1" type="ORF">FBZ88_12398</name>
    <name evidence="2" type="ORF">FBZ89_103261</name>
    <name evidence="3" type="ORF">FBZ92_12528</name>
</gene>
<dbReference type="AlphaFoldDB" id="A0A560FM19"/>
<dbReference type="EMBL" id="VITV01000004">
    <property type="protein sequence ID" value="TWB75176.1"/>
    <property type="molecule type" value="Genomic_DNA"/>
</dbReference>
<comment type="caution">
    <text evidence="2">The sequence shown here is derived from an EMBL/GenBank/DDBJ whole genome shotgun (WGS) entry which is preliminary data.</text>
</comment>
<reference evidence="5 6" key="1">
    <citation type="submission" date="2019-06" db="EMBL/GenBank/DDBJ databases">
        <title>Genomic Encyclopedia of Type Strains, Phase IV (KMG-V): Genome sequencing to study the core and pangenomes of soil and plant-associated prokaryotes.</title>
        <authorList>
            <person name="Whitman W."/>
        </authorList>
    </citation>
    <scope>NUCLEOTIDE SEQUENCE [LARGE SCALE GENOMIC DNA]</scope>
    <source>
        <strain evidence="3 6">BR 11140</strain>
        <strain evidence="1 5">BR 11865</strain>
        <strain evidence="2 7">BR 11880</strain>
        <strain evidence="4 8">BR 12005</strain>
    </source>
</reference>
<evidence type="ECO:0008006" key="9">
    <source>
        <dbReference type="Google" id="ProtNLM"/>
    </source>
</evidence>
<evidence type="ECO:0000313" key="7">
    <source>
        <dbReference type="Proteomes" id="UP000319859"/>
    </source>
</evidence>
<proteinExistence type="predicted"/>
<evidence type="ECO:0000313" key="2">
    <source>
        <dbReference type="EMBL" id="TWB22635.1"/>
    </source>
</evidence>
<dbReference type="EMBL" id="VITN01000003">
    <property type="protein sequence ID" value="TWB22635.1"/>
    <property type="molecule type" value="Genomic_DNA"/>
</dbReference>
<accession>A0A560FM19</accession>
<dbReference type="EMBL" id="VITO01000023">
    <property type="protein sequence ID" value="TWB18939.1"/>
    <property type="molecule type" value="Genomic_DNA"/>
</dbReference>
<evidence type="ECO:0000313" key="6">
    <source>
        <dbReference type="Proteomes" id="UP000318050"/>
    </source>
</evidence>
<dbReference type="EMBL" id="VITT01000025">
    <property type="protein sequence ID" value="TWB49594.1"/>
    <property type="molecule type" value="Genomic_DNA"/>
</dbReference>
<dbReference type="Proteomes" id="UP000319859">
    <property type="component" value="Unassembled WGS sequence"/>
</dbReference>
<dbReference type="Proteomes" id="UP000316545">
    <property type="component" value="Unassembled WGS sequence"/>
</dbReference>
<evidence type="ECO:0000313" key="4">
    <source>
        <dbReference type="EMBL" id="TWB75176.1"/>
    </source>
</evidence>
<sequence length="78" mass="9121">MSPILVPLLALCIPIVAIVLRAMQKLQDIEAMAQARRGQQDQRFRCYDDLERRVTQMERHVTSPEFDLNRKLSQLAQR</sequence>
<dbReference type="Proteomes" id="UP000320516">
    <property type="component" value="Unassembled WGS sequence"/>
</dbReference>
<evidence type="ECO:0000313" key="3">
    <source>
        <dbReference type="EMBL" id="TWB49594.1"/>
    </source>
</evidence>
<protein>
    <recommendedName>
        <fullName evidence="9">Phage shock protein B</fullName>
    </recommendedName>
</protein>
<name>A0A560FM19_9PROT</name>
<dbReference type="Proteomes" id="UP000318050">
    <property type="component" value="Unassembled WGS sequence"/>
</dbReference>
<organism evidence="2 7">
    <name type="scientific">Nitrospirillum amazonense</name>
    <dbReference type="NCBI Taxonomy" id="28077"/>
    <lineage>
        <taxon>Bacteria</taxon>
        <taxon>Pseudomonadati</taxon>
        <taxon>Pseudomonadota</taxon>
        <taxon>Alphaproteobacteria</taxon>
        <taxon>Rhodospirillales</taxon>
        <taxon>Azospirillaceae</taxon>
        <taxon>Nitrospirillum</taxon>
    </lineage>
</organism>
<evidence type="ECO:0000313" key="5">
    <source>
        <dbReference type="Proteomes" id="UP000316545"/>
    </source>
</evidence>
<dbReference type="RefSeq" id="WP_138918615.1">
    <property type="nucleotide sequence ID" value="NZ_JARPAF010000002.1"/>
</dbReference>
<keyword evidence="5" id="KW-1185">Reference proteome</keyword>